<evidence type="ECO:0000313" key="3">
    <source>
        <dbReference type="Proteomes" id="UP000220752"/>
    </source>
</evidence>
<evidence type="ECO:0000256" key="1">
    <source>
        <dbReference type="SAM" id="Coils"/>
    </source>
</evidence>
<feature type="coiled-coil region" evidence="1">
    <location>
        <begin position="197"/>
        <end position="245"/>
    </location>
</feature>
<keyword evidence="1" id="KW-0175">Coiled coil</keyword>
<reference evidence="2 3" key="1">
    <citation type="journal article" date="2017" name="Front. Microbiol.">
        <title>New Insights into the Diversity of the Genus Faecalibacterium.</title>
        <authorList>
            <person name="Benevides L."/>
            <person name="Burman S."/>
            <person name="Martin R."/>
            <person name="Robert V."/>
            <person name="Thomas M."/>
            <person name="Miquel S."/>
            <person name="Chain F."/>
            <person name="Sokol H."/>
            <person name="Bermudez-Humaran L.G."/>
            <person name="Morrison M."/>
            <person name="Langella P."/>
            <person name="Azevedo V.A."/>
            <person name="Chatel J.M."/>
            <person name="Soares S."/>
        </authorList>
    </citation>
    <scope>NUCLEOTIDE SEQUENCE [LARGE SCALE GENOMIC DNA]</scope>
    <source>
        <strain evidence="3">CNCM I-4540</strain>
    </source>
</reference>
<keyword evidence="3" id="KW-1185">Reference proteome</keyword>
<dbReference type="AlphaFoldDB" id="A0A2A6ZAG3"/>
<name>A0A2A6ZAG3_9FIRM</name>
<gene>
    <name evidence="2" type="ORF">CGS46_08455</name>
</gene>
<accession>A0A2A6ZAG3</accession>
<evidence type="ECO:0000313" key="2">
    <source>
        <dbReference type="EMBL" id="PDX58360.1"/>
    </source>
</evidence>
<dbReference type="RefSeq" id="WP_097777402.1">
    <property type="nucleotide sequence ID" value="NZ_CABMES010000008.1"/>
</dbReference>
<sequence>MNNDAPETLAAARSRAADLEQQLKLSDEGVSRLAQRCLELEQQVLNYQAALARHGSDNEPAALTLPQLFYDSGSGYSPRECLTVAEDAYDELTHEVSAVFTLPTDARALRLDPGELACCVTDLSISDERLECRAMNGIQLQEDCLLFLDVDPNLTVRSTVPFAAGMKFAVTYHYYPLGRFQHEQPGKALLSALNTIKLQAEAEKNDVLEQLQAALAENTRLNNQLAELQSSRAAYEDSLENLYESSSWRLTAPLRALRRLLRG</sequence>
<comment type="caution">
    <text evidence="2">The sequence shown here is derived from an EMBL/GenBank/DDBJ whole genome shotgun (WGS) entry which is preliminary data.</text>
</comment>
<protein>
    <submittedName>
        <fullName evidence="2">Uncharacterized protein</fullName>
    </submittedName>
</protein>
<organism evidence="2 3">
    <name type="scientific">Faecalibacterium langellae</name>
    <dbReference type="NCBI Taxonomy" id="3435293"/>
    <lineage>
        <taxon>Bacteria</taxon>
        <taxon>Bacillati</taxon>
        <taxon>Bacillota</taxon>
        <taxon>Clostridia</taxon>
        <taxon>Eubacteriales</taxon>
        <taxon>Oscillospiraceae</taxon>
        <taxon>Faecalibacterium</taxon>
    </lineage>
</organism>
<proteinExistence type="predicted"/>
<dbReference type="EMBL" id="NMTQ01000031">
    <property type="protein sequence ID" value="PDX58360.1"/>
    <property type="molecule type" value="Genomic_DNA"/>
</dbReference>
<dbReference type="Proteomes" id="UP000220752">
    <property type="component" value="Unassembled WGS sequence"/>
</dbReference>